<dbReference type="PROSITE" id="PS50003">
    <property type="entry name" value="PH_DOMAIN"/>
    <property type="match status" value="1"/>
</dbReference>
<keyword evidence="4" id="KW-0446">Lipid-binding</keyword>
<organism evidence="8 9">
    <name type="scientific">Ranatra chinensis</name>
    <dbReference type="NCBI Taxonomy" id="642074"/>
    <lineage>
        <taxon>Eukaryota</taxon>
        <taxon>Metazoa</taxon>
        <taxon>Ecdysozoa</taxon>
        <taxon>Arthropoda</taxon>
        <taxon>Hexapoda</taxon>
        <taxon>Insecta</taxon>
        <taxon>Pterygota</taxon>
        <taxon>Neoptera</taxon>
        <taxon>Paraneoptera</taxon>
        <taxon>Hemiptera</taxon>
        <taxon>Heteroptera</taxon>
        <taxon>Panheteroptera</taxon>
        <taxon>Nepomorpha</taxon>
        <taxon>Nepidae</taxon>
        <taxon>Ranatrinae</taxon>
        <taxon>Ranatra</taxon>
    </lineage>
</organism>
<dbReference type="Pfam" id="PF00169">
    <property type="entry name" value="PH"/>
    <property type="match status" value="1"/>
</dbReference>
<dbReference type="FunFam" id="2.30.29.30:FF:000256">
    <property type="entry name" value="Oxysterol-binding protein"/>
    <property type="match status" value="1"/>
</dbReference>
<keyword evidence="3" id="KW-0445">Lipid transport</keyword>
<keyword evidence="2" id="KW-0813">Transport</keyword>
<comment type="similarity">
    <text evidence="1">Belongs to the OSBP family.</text>
</comment>
<evidence type="ECO:0000256" key="4">
    <source>
        <dbReference type="ARBA" id="ARBA00023121"/>
    </source>
</evidence>
<evidence type="ECO:0000256" key="2">
    <source>
        <dbReference type="ARBA" id="ARBA00022448"/>
    </source>
</evidence>
<dbReference type="InterPro" id="IPR011993">
    <property type="entry name" value="PH-like_dom_sf"/>
</dbReference>
<evidence type="ECO:0000256" key="6">
    <source>
        <dbReference type="SAM" id="MobiDB-lite"/>
    </source>
</evidence>
<dbReference type="InterPro" id="IPR000648">
    <property type="entry name" value="Oxysterol-bd"/>
</dbReference>
<protein>
    <recommendedName>
        <fullName evidence="7">PH domain-containing protein</fullName>
    </recommendedName>
</protein>
<dbReference type="EMBL" id="JBFDAA010000008">
    <property type="protein sequence ID" value="KAL1130031.1"/>
    <property type="molecule type" value="Genomic_DNA"/>
</dbReference>
<name>A0ABD0YFE9_9HEMI</name>
<gene>
    <name evidence="8" type="ORF">AAG570_012974</name>
</gene>
<dbReference type="AlphaFoldDB" id="A0ABD0YFE9"/>
<reference evidence="8 9" key="1">
    <citation type="submission" date="2024-07" db="EMBL/GenBank/DDBJ databases">
        <title>Chromosome-level genome assembly of the water stick insect Ranatra chinensis (Heteroptera: Nepidae).</title>
        <authorList>
            <person name="Liu X."/>
        </authorList>
    </citation>
    <scope>NUCLEOTIDE SEQUENCE [LARGE SCALE GENOMIC DNA]</scope>
    <source>
        <strain evidence="8">Cailab_2021Rc</strain>
        <tissue evidence="8">Muscle</tissue>
    </source>
</reference>
<dbReference type="SUPFAM" id="SSF50729">
    <property type="entry name" value="PH domain-like"/>
    <property type="match status" value="1"/>
</dbReference>
<evidence type="ECO:0000259" key="7">
    <source>
        <dbReference type="PROSITE" id="PS50003"/>
    </source>
</evidence>
<dbReference type="GO" id="GO:0006869">
    <property type="term" value="P:lipid transport"/>
    <property type="evidence" value="ECO:0007669"/>
    <property type="project" value="UniProtKB-KW"/>
</dbReference>
<proteinExistence type="inferred from homology"/>
<dbReference type="Proteomes" id="UP001558652">
    <property type="component" value="Unassembled WGS sequence"/>
</dbReference>
<evidence type="ECO:0000256" key="3">
    <source>
        <dbReference type="ARBA" id="ARBA00023055"/>
    </source>
</evidence>
<feature type="domain" description="PH" evidence="7">
    <location>
        <begin position="9"/>
        <end position="102"/>
    </location>
</feature>
<evidence type="ECO:0000256" key="5">
    <source>
        <dbReference type="SAM" id="Coils"/>
    </source>
</evidence>
<evidence type="ECO:0000256" key="1">
    <source>
        <dbReference type="ARBA" id="ARBA00008842"/>
    </source>
</evidence>
<dbReference type="Gene3D" id="2.30.29.30">
    <property type="entry name" value="Pleckstrin-homology domain (PH domain)/Phosphotyrosine-binding domain (PTB)"/>
    <property type="match status" value="1"/>
</dbReference>
<feature type="coiled-coil region" evidence="5">
    <location>
        <begin position="212"/>
        <end position="239"/>
    </location>
</feature>
<evidence type="ECO:0000313" key="9">
    <source>
        <dbReference type="Proteomes" id="UP001558652"/>
    </source>
</evidence>
<dbReference type="CDD" id="cd13284">
    <property type="entry name" value="PH_OSBP_ORP4"/>
    <property type="match status" value="1"/>
</dbReference>
<keyword evidence="5" id="KW-0175">Coiled coil</keyword>
<dbReference type="SMART" id="SM00233">
    <property type="entry name" value="PH"/>
    <property type="match status" value="1"/>
</dbReference>
<feature type="compositionally biased region" description="Polar residues" evidence="6">
    <location>
        <begin position="268"/>
        <end position="278"/>
    </location>
</feature>
<keyword evidence="9" id="KW-1185">Reference proteome</keyword>
<evidence type="ECO:0000313" key="8">
    <source>
        <dbReference type="EMBL" id="KAL1130031.1"/>
    </source>
</evidence>
<sequence length="348" mass="39161">MSDTKSHGEPEMKGWLCKWTNYLKGYQKRWFVLSNGFLCYYRNQAEMAHTCRGTISLHGALIHTEDACTFVISNGGTQTFHIKASNEVERQRWVTALELAKAKAIHAIESEEEEDEFEGGQKCEVASFIRTLSCRFEDLKTCNELINKHGVALHRALSELETIDSAQDNSTKIKAINEKATLFRITSTAMLNASSDYLTMVQSQGKKWQKVLQHEREQKLRLEEMVEQLAKQHSLLEQAANHRLQKNSASPSTDDEDNTEFYDAQGEESGNLSDSSNFIIKIPNCQRRASSPHTKSFEIDVRDEASGSSSEIEEGEETQRVVVITSGGSQDSVSHTSNPVGLILYFLV</sequence>
<feature type="compositionally biased region" description="Basic and acidic residues" evidence="6">
    <location>
        <begin position="295"/>
        <end position="305"/>
    </location>
</feature>
<dbReference type="InterPro" id="IPR001849">
    <property type="entry name" value="PH_domain"/>
</dbReference>
<dbReference type="PANTHER" id="PTHR10972:SF205">
    <property type="entry name" value="OXYSTEROL-BINDING PROTEIN 1"/>
    <property type="match status" value="1"/>
</dbReference>
<comment type="caution">
    <text evidence="8">The sequence shown here is derived from an EMBL/GenBank/DDBJ whole genome shotgun (WGS) entry which is preliminary data.</text>
</comment>
<accession>A0ABD0YFE9</accession>
<dbReference type="PANTHER" id="PTHR10972">
    <property type="entry name" value="OXYSTEROL-BINDING PROTEIN-RELATED"/>
    <property type="match status" value="1"/>
</dbReference>
<feature type="region of interest" description="Disordered" evidence="6">
    <location>
        <begin position="242"/>
        <end position="318"/>
    </location>
</feature>
<dbReference type="GO" id="GO:0008289">
    <property type="term" value="F:lipid binding"/>
    <property type="evidence" value="ECO:0007669"/>
    <property type="project" value="UniProtKB-KW"/>
</dbReference>